<reference evidence="2 3" key="1">
    <citation type="submission" date="2016-10" db="EMBL/GenBank/DDBJ databases">
        <authorList>
            <person name="de Groot N.N."/>
        </authorList>
    </citation>
    <scope>NUCLEOTIDE SEQUENCE [LARGE SCALE GENOMIC DNA]</scope>
    <source>
        <strain evidence="2 3">EP1-55-1</strain>
    </source>
</reference>
<evidence type="ECO:0000256" key="1">
    <source>
        <dbReference type="SAM" id="Coils"/>
    </source>
</evidence>
<dbReference type="EMBL" id="FOXB01000004">
    <property type="protein sequence ID" value="SFP01806.1"/>
    <property type="molecule type" value="Genomic_DNA"/>
</dbReference>
<keyword evidence="1" id="KW-0175">Coiled coil</keyword>
<sequence>METIIKLNSMQRLTLEIAILQNIKITENILASDTEIEEAETEYDKRTLKIMNKHLKEEIENLKSILEQIEEQKII</sequence>
<protein>
    <submittedName>
        <fullName evidence="2">Uncharacterized protein</fullName>
    </submittedName>
</protein>
<proteinExistence type="predicted"/>
<dbReference type="STRING" id="223786.SAMN05216234_10459"/>
<name>A0A1I5LYH5_9BACT</name>
<dbReference type="AlphaFoldDB" id="A0A1I5LYH5"/>
<dbReference type="Proteomes" id="UP000199227">
    <property type="component" value="Unassembled WGS sequence"/>
</dbReference>
<organism evidence="2 3">
    <name type="scientific">Hydrogenimonas thermophila</name>
    <dbReference type="NCBI Taxonomy" id="223786"/>
    <lineage>
        <taxon>Bacteria</taxon>
        <taxon>Pseudomonadati</taxon>
        <taxon>Campylobacterota</taxon>
        <taxon>Epsilonproteobacteria</taxon>
        <taxon>Campylobacterales</taxon>
        <taxon>Hydrogenimonadaceae</taxon>
        <taxon>Hydrogenimonas</taxon>
    </lineage>
</organism>
<feature type="coiled-coil region" evidence="1">
    <location>
        <begin position="45"/>
        <end position="75"/>
    </location>
</feature>
<keyword evidence="3" id="KW-1185">Reference proteome</keyword>
<gene>
    <name evidence="2" type="ORF">SAMN05216234_10459</name>
</gene>
<evidence type="ECO:0000313" key="3">
    <source>
        <dbReference type="Proteomes" id="UP000199227"/>
    </source>
</evidence>
<evidence type="ECO:0000313" key="2">
    <source>
        <dbReference type="EMBL" id="SFP01806.1"/>
    </source>
</evidence>
<accession>A0A1I5LYH5</accession>